<keyword evidence="2" id="KW-0812">Transmembrane</keyword>
<keyword evidence="2" id="KW-1133">Transmembrane helix</keyword>
<dbReference type="Proteomes" id="UP000750502">
    <property type="component" value="Unassembled WGS sequence"/>
</dbReference>
<feature type="compositionally biased region" description="Polar residues" evidence="1">
    <location>
        <begin position="27"/>
        <end position="36"/>
    </location>
</feature>
<organism evidence="3 4">
    <name type="scientific">Fusarium xylarioides</name>
    <dbReference type="NCBI Taxonomy" id="221167"/>
    <lineage>
        <taxon>Eukaryota</taxon>
        <taxon>Fungi</taxon>
        <taxon>Dikarya</taxon>
        <taxon>Ascomycota</taxon>
        <taxon>Pezizomycotina</taxon>
        <taxon>Sordariomycetes</taxon>
        <taxon>Hypocreomycetidae</taxon>
        <taxon>Hypocreales</taxon>
        <taxon>Nectriaceae</taxon>
        <taxon>Fusarium</taxon>
        <taxon>Fusarium fujikuroi species complex</taxon>
    </lineage>
</organism>
<name>A0A9P7LCT9_9HYPO</name>
<sequence>MVVLPSYPNPSAGRPLAGPPDYVPTSLLDSIPTQSRHPLPTKTPFTHKRPDHKVDRPPLRDEPTTKGDNKLRPGHSAPPANAKFPSPTEAGRPSRLPTTNVVHFTCILRPSSFPGRIGVQTSQPEEDASAKCDGLLVFLIILLLGGLFSGCLLLMQGSKSFLRRIGRRHGWKWVKKSDSVDLENAIYHLKAYLGEFEEHHLVLLREVLENYEVLANYGDSSYVRADEKAAEEGRLDSTDCSPLPYPQPARMVL</sequence>
<feature type="transmembrane region" description="Helical" evidence="2">
    <location>
        <begin position="135"/>
        <end position="155"/>
    </location>
</feature>
<dbReference type="AlphaFoldDB" id="A0A9P7LCT9"/>
<keyword evidence="4" id="KW-1185">Reference proteome</keyword>
<evidence type="ECO:0000256" key="1">
    <source>
        <dbReference type="SAM" id="MobiDB-lite"/>
    </source>
</evidence>
<feature type="region of interest" description="Disordered" evidence="1">
    <location>
        <begin position="1"/>
        <end position="96"/>
    </location>
</feature>
<protein>
    <submittedName>
        <fullName evidence="3">Uncharacterized protein</fullName>
    </submittedName>
</protein>
<dbReference type="OrthoDB" id="5090085at2759"/>
<evidence type="ECO:0000256" key="2">
    <source>
        <dbReference type="SAM" id="Phobius"/>
    </source>
</evidence>
<reference evidence="3" key="2">
    <citation type="submission" date="2020-10" db="EMBL/GenBank/DDBJ databases">
        <authorList>
            <person name="Peck L.D."/>
            <person name="Nowell R.W."/>
            <person name="Flood J."/>
            <person name="Ryan M.J."/>
            <person name="Barraclough T.G."/>
        </authorList>
    </citation>
    <scope>NUCLEOTIDE SEQUENCE</scope>
    <source>
        <strain evidence="3">IMI 127659i</strain>
    </source>
</reference>
<evidence type="ECO:0000313" key="3">
    <source>
        <dbReference type="EMBL" id="KAG5774318.1"/>
    </source>
</evidence>
<gene>
    <name evidence="3" type="ORF">H9Q72_000208</name>
</gene>
<keyword evidence="2" id="KW-0472">Membrane</keyword>
<proteinExistence type="predicted"/>
<feature type="compositionally biased region" description="Basic and acidic residues" evidence="1">
    <location>
        <begin position="52"/>
        <end position="71"/>
    </location>
</feature>
<feature type="region of interest" description="Disordered" evidence="1">
    <location>
        <begin position="233"/>
        <end position="253"/>
    </location>
</feature>
<comment type="caution">
    <text evidence="3">The sequence shown here is derived from an EMBL/GenBank/DDBJ whole genome shotgun (WGS) entry which is preliminary data.</text>
</comment>
<reference evidence="3" key="1">
    <citation type="journal article" date="2020" name="bioRxiv">
        <title>Historical genomics reveals the evolutionary mechanisms behind multiple outbreaks of the host-specific coffee wilt pathogen Fusarium xylarioides.</title>
        <authorList>
            <person name="Peck D."/>
            <person name="Nowell R.W."/>
            <person name="Flood J."/>
            <person name="Ryan M.J."/>
            <person name="Barraclough T.G."/>
        </authorList>
    </citation>
    <scope>NUCLEOTIDE SEQUENCE</scope>
    <source>
        <strain evidence="3">IMI 127659i</strain>
    </source>
</reference>
<accession>A0A9P7LCT9</accession>
<dbReference type="EMBL" id="JADFTT010000003">
    <property type="protein sequence ID" value="KAG5774318.1"/>
    <property type="molecule type" value="Genomic_DNA"/>
</dbReference>
<evidence type="ECO:0000313" key="4">
    <source>
        <dbReference type="Proteomes" id="UP000750502"/>
    </source>
</evidence>